<dbReference type="Proteomes" id="UP001337681">
    <property type="component" value="Unassembled WGS sequence"/>
</dbReference>
<dbReference type="InterPro" id="IPR034122">
    <property type="entry name" value="Retropepsin-like_bacterial"/>
</dbReference>
<gene>
    <name evidence="1" type="ORF">VRU49_06975</name>
</gene>
<reference evidence="1 2" key="1">
    <citation type="submission" date="2024-01" db="EMBL/GenBank/DDBJ databases">
        <title>Pedobacter sp. nov., isolated from oil-contaminated soil.</title>
        <authorList>
            <person name="Le N.T.T."/>
        </authorList>
    </citation>
    <scope>NUCLEOTIDE SEQUENCE [LARGE SCALE GENOMIC DNA]</scope>
    <source>
        <strain evidence="1 2">VNH31</strain>
    </source>
</reference>
<keyword evidence="1" id="KW-0378">Hydrolase</keyword>
<dbReference type="RefSeq" id="WP_330146061.1">
    <property type="nucleotide sequence ID" value="NZ_JAZDQU010000002.1"/>
</dbReference>
<evidence type="ECO:0000313" key="2">
    <source>
        <dbReference type="Proteomes" id="UP001337681"/>
    </source>
</evidence>
<dbReference type="InterPro" id="IPR021109">
    <property type="entry name" value="Peptidase_aspartic_dom_sf"/>
</dbReference>
<keyword evidence="2" id="KW-1185">Reference proteome</keyword>
<accession>A0ABU7H1J6</accession>
<comment type="caution">
    <text evidence="1">The sequence shown here is derived from an EMBL/GenBank/DDBJ whole genome shotgun (WGS) entry which is preliminary data.</text>
</comment>
<organism evidence="1 2">
    <name type="scientific">Pedobacter flavus</name>
    <dbReference type="NCBI Taxonomy" id="3113906"/>
    <lineage>
        <taxon>Bacteria</taxon>
        <taxon>Pseudomonadati</taxon>
        <taxon>Bacteroidota</taxon>
        <taxon>Sphingobacteriia</taxon>
        <taxon>Sphingobacteriales</taxon>
        <taxon>Sphingobacteriaceae</taxon>
        <taxon>Pedobacter</taxon>
    </lineage>
</organism>
<dbReference type="InterPro" id="IPR001969">
    <property type="entry name" value="Aspartic_peptidase_AS"/>
</dbReference>
<protein>
    <submittedName>
        <fullName evidence="1">Retropepsin-like aspartic protease</fullName>
        <ecNumber evidence="1">3.4.23.-</ecNumber>
    </submittedName>
</protein>
<evidence type="ECO:0000313" key="1">
    <source>
        <dbReference type="EMBL" id="MEE1885159.1"/>
    </source>
</evidence>
<name>A0ABU7H1J6_9SPHI</name>
<proteinExistence type="predicted"/>
<dbReference type="CDD" id="cd05483">
    <property type="entry name" value="retropepsin_like_bacteria"/>
    <property type="match status" value="1"/>
</dbReference>
<dbReference type="GO" id="GO:0016787">
    <property type="term" value="F:hydrolase activity"/>
    <property type="evidence" value="ECO:0007669"/>
    <property type="project" value="UniProtKB-KW"/>
</dbReference>
<dbReference type="EC" id="3.4.23.-" evidence="1"/>
<dbReference type="PROSITE" id="PS00141">
    <property type="entry name" value="ASP_PROTEASE"/>
    <property type="match status" value="1"/>
</dbReference>
<dbReference type="Pfam" id="PF13650">
    <property type="entry name" value="Asp_protease_2"/>
    <property type="match status" value="1"/>
</dbReference>
<dbReference type="Gene3D" id="2.40.70.10">
    <property type="entry name" value="Acid Proteases"/>
    <property type="match status" value="1"/>
</dbReference>
<dbReference type="SUPFAM" id="SSF50630">
    <property type="entry name" value="Acid proteases"/>
    <property type="match status" value="1"/>
</dbReference>
<dbReference type="EMBL" id="JAZDQU010000002">
    <property type="protein sequence ID" value="MEE1885159.1"/>
    <property type="molecule type" value="Genomic_DNA"/>
</dbReference>
<sequence length="140" mass="15540">MPIFKIPISIIPLDDKGIHLLVKINIFKKEFTAVLDTGASRTVIHRNILEEFSNSISNNSNLQANTIFSTTDTVIAEIPKFKIGRFFINNYQAIGIDLDPVTETYALLGHPPIAAIIGGDILNDYQAVINYAKAELKLKK</sequence>